<reference evidence="14 15" key="1">
    <citation type="submission" date="2019-06" db="EMBL/GenBank/DDBJ databases">
        <title>Sequencing the genomes of 1000 actinobacteria strains.</title>
        <authorList>
            <person name="Klenk H.-P."/>
        </authorList>
    </citation>
    <scope>NUCLEOTIDE SEQUENCE [LARGE SCALE GENOMIC DNA]</scope>
    <source>
        <strain evidence="14 15">DSM 19828</strain>
    </source>
</reference>
<keyword evidence="4 14" id="KW-0645">Protease</keyword>
<dbReference type="GO" id="GO:0004222">
    <property type="term" value="F:metalloendopeptidase activity"/>
    <property type="evidence" value="ECO:0007669"/>
    <property type="project" value="InterPro"/>
</dbReference>
<keyword evidence="6" id="KW-0378">Hydrolase</keyword>
<comment type="similarity">
    <text evidence="3">Belongs to the peptidase M50B family.</text>
</comment>
<dbReference type="PANTHER" id="PTHR42837">
    <property type="entry name" value="REGULATOR OF SIGMA-E PROTEASE RSEP"/>
    <property type="match status" value="1"/>
</dbReference>
<keyword evidence="15" id="KW-1185">Reference proteome</keyword>
<dbReference type="Pfam" id="PF17820">
    <property type="entry name" value="PDZ_6"/>
    <property type="match status" value="1"/>
</dbReference>
<evidence type="ECO:0000256" key="1">
    <source>
        <dbReference type="ARBA" id="ARBA00001947"/>
    </source>
</evidence>
<sequence length="445" mass="47566">MFLLGVLFMILGVGASIALHEIGHLTPAKKFGVKVTQYMVGFGPTIWSKRKGETEYGVKAIPLGGYIRMIGMFPPRPEDEVLPDGTIRVRASSTGRFSQLVDEARNAAHEEVSPADQHRVFYDLPTHKKLIIMFGGPFMNLVIAGVLLTIVACGIGLPTEKAAKIYTVQQCQDAAVKTCAPAERAPASVAGLKDDDELVSIGGRRITGGTEAINTIRAHAGKPVEIVVLRDGRQQAITVTPVARTMDKIDADGAPVLDWKGQRERAEVGVIGASIGAAKIVDERRPLTAAPGIVWDTLAKTASIFVKIPQKMVGVFYAAFGSGERDVNGPVSVVGVGRIAGEVADIQQITLMDKFAMLLMMLAALNMALFVFNLVPLLPLDGGHIATAIWEAIKRPVLRARGVKGRIYADAAKGMPVAYGVSLVLIVMFVLLAYADIVNPVKLGN</sequence>
<evidence type="ECO:0000256" key="9">
    <source>
        <dbReference type="ARBA" id="ARBA00023049"/>
    </source>
</evidence>
<dbReference type="AlphaFoldDB" id="A0A542EJ89"/>
<evidence type="ECO:0000256" key="6">
    <source>
        <dbReference type="ARBA" id="ARBA00022801"/>
    </source>
</evidence>
<evidence type="ECO:0000256" key="4">
    <source>
        <dbReference type="ARBA" id="ARBA00022670"/>
    </source>
</evidence>
<keyword evidence="8 11" id="KW-1133">Transmembrane helix</keyword>
<dbReference type="PANTHER" id="PTHR42837:SF2">
    <property type="entry name" value="MEMBRANE METALLOPROTEASE ARASP2, CHLOROPLASTIC-RELATED"/>
    <property type="match status" value="1"/>
</dbReference>
<evidence type="ECO:0000256" key="8">
    <source>
        <dbReference type="ARBA" id="ARBA00022989"/>
    </source>
</evidence>
<dbReference type="InterPro" id="IPR008915">
    <property type="entry name" value="Peptidase_M50"/>
</dbReference>
<proteinExistence type="inferred from homology"/>
<feature type="domain" description="PDZ" evidence="13">
    <location>
        <begin position="181"/>
        <end position="230"/>
    </location>
</feature>
<dbReference type="InterPro" id="IPR036034">
    <property type="entry name" value="PDZ_sf"/>
</dbReference>
<evidence type="ECO:0000259" key="13">
    <source>
        <dbReference type="Pfam" id="PF17820"/>
    </source>
</evidence>
<feature type="domain" description="Peptidase M50" evidence="12">
    <location>
        <begin position="9"/>
        <end position="404"/>
    </location>
</feature>
<feature type="transmembrane region" description="Helical" evidence="11">
    <location>
        <begin position="130"/>
        <end position="157"/>
    </location>
</feature>
<evidence type="ECO:0000256" key="11">
    <source>
        <dbReference type="SAM" id="Phobius"/>
    </source>
</evidence>
<evidence type="ECO:0000256" key="3">
    <source>
        <dbReference type="ARBA" id="ARBA00007931"/>
    </source>
</evidence>
<dbReference type="EMBL" id="VFMO01000001">
    <property type="protein sequence ID" value="TQJ15276.1"/>
    <property type="molecule type" value="Genomic_DNA"/>
</dbReference>
<evidence type="ECO:0000313" key="14">
    <source>
        <dbReference type="EMBL" id="TQJ15276.1"/>
    </source>
</evidence>
<dbReference type="OrthoDB" id="9782003at2"/>
<keyword evidence="9" id="KW-0482">Metalloprotease</keyword>
<evidence type="ECO:0000313" key="15">
    <source>
        <dbReference type="Proteomes" id="UP000320806"/>
    </source>
</evidence>
<dbReference type="SUPFAM" id="SSF50156">
    <property type="entry name" value="PDZ domain-like"/>
    <property type="match status" value="1"/>
</dbReference>
<organism evidence="14 15">
    <name type="scientific">Yimella lutea</name>
    <dbReference type="NCBI Taxonomy" id="587872"/>
    <lineage>
        <taxon>Bacteria</taxon>
        <taxon>Bacillati</taxon>
        <taxon>Actinomycetota</taxon>
        <taxon>Actinomycetes</taxon>
        <taxon>Micrococcales</taxon>
        <taxon>Dermacoccaceae</taxon>
        <taxon>Yimella</taxon>
    </lineage>
</organism>
<keyword evidence="5 11" id="KW-0812">Transmembrane</keyword>
<dbReference type="GO" id="GO:0016020">
    <property type="term" value="C:membrane"/>
    <property type="evidence" value="ECO:0007669"/>
    <property type="project" value="UniProtKB-SubCell"/>
</dbReference>
<accession>A0A542EJ89</accession>
<comment type="subcellular location">
    <subcellularLocation>
        <location evidence="2">Membrane</location>
        <topology evidence="2">Multi-pass membrane protein</topology>
    </subcellularLocation>
</comment>
<dbReference type="InterPro" id="IPR041489">
    <property type="entry name" value="PDZ_6"/>
</dbReference>
<evidence type="ECO:0000256" key="5">
    <source>
        <dbReference type="ARBA" id="ARBA00022692"/>
    </source>
</evidence>
<comment type="caution">
    <text evidence="14">The sequence shown here is derived from an EMBL/GenBank/DDBJ whole genome shotgun (WGS) entry which is preliminary data.</text>
</comment>
<evidence type="ECO:0000256" key="7">
    <source>
        <dbReference type="ARBA" id="ARBA00022833"/>
    </source>
</evidence>
<keyword evidence="7" id="KW-0862">Zinc</keyword>
<dbReference type="RefSeq" id="WP_141929546.1">
    <property type="nucleotide sequence ID" value="NZ_BAABCI010000022.1"/>
</dbReference>
<dbReference type="CDD" id="cd06163">
    <property type="entry name" value="S2P-M50_PDZ_RseP-like"/>
    <property type="match status" value="1"/>
</dbReference>
<protein>
    <submittedName>
        <fullName evidence="14">Membrane-associated protease RseP (Regulator of RpoE activity)</fullName>
    </submittedName>
</protein>
<evidence type="ECO:0000259" key="12">
    <source>
        <dbReference type="Pfam" id="PF02163"/>
    </source>
</evidence>
<gene>
    <name evidence="14" type="ORF">FB459_2815</name>
</gene>
<dbReference type="Pfam" id="PF02163">
    <property type="entry name" value="Peptidase_M50"/>
    <property type="match status" value="1"/>
</dbReference>
<feature type="transmembrane region" description="Helical" evidence="11">
    <location>
        <begin position="417"/>
        <end position="435"/>
    </location>
</feature>
<evidence type="ECO:0000256" key="2">
    <source>
        <dbReference type="ARBA" id="ARBA00004141"/>
    </source>
</evidence>
<feature type="transmembrane region" description="Helical" evidence="11">
    <location>
        <begin position="355"/>
        <end position="375"/>
    </location>
</feature>
<comment type="cofactor">
    <cofactor evidence="1">
        <name>Zn(2+)</name>
        <dbReference type="ChEBI" id="CHEBI:29105"/>
    </cofactor>
</comment>
<name>A0A542EJ89_9MICO</name>
<dbReference type="Gene3D" id="2.30.42.10">
    <property type="match status" value="1"/>
</dbReference>
<evidence type="ECO:0000256" key="10">
    <source>
        <dbReference type="ARBA" id="ARBA00023136"/>
    </source>
</evidence>
<dbReference type="GO" id="GO:0006508">
    <property type="term" value="P:proteolysis"/>
    <property type="evidence" value="ECO:0007669"/>
    <property type="project" value="UniProtKB-KW"/>
</dbReference>
<keyword evidence="10 11" id="KW-0472">Membrane</keyword>
<dbReference type="Proteomes" id="UP000320806">
    <property type="component" value="Unassembled WGS sequence"/>
</dbReference>
<dbReference type="InterPro" id="IPR004387">
    <property type="entry name" value="Pept_M50_Zn"/>
</dbReference>